<dbReference type="AlphaFoldDB" id="A0A8B8P8E6"/>
<evidence type="ECO:0000313" key="4">
    <source>
        <dbReference type="RefSeq" id="XP_030530904.1"/>
    </source>
</evidence>
<dbReference type="Proteomes" id="UP000827889">
    <property type="component" value="Chromosome 8"/>
</dbReference>
<organism evidence="3 4">
    <name type="scientific">Rhodamnia argentea</name>
    <dbReference type="NCBI Taxonomy" id="178133"/>
    <lineage>
        <taxon>Eukaryota</taxon>
        <taxon>Viridiplantae</taxon>
        <taxon>Streptophyta</taxon>
        <taxon>Embryophyta</taxon>
        <taxon>Tracheophyta</taxon>
        <taxon>Spermatophyta</taxon>
        <taxon>Magnoliopsida</taxon>
        <taxon>eudicotyledons</taxon>
        <taxon>Gunneridae</taxon>
        <taxon>Pentapetalae</taxon>
        <taxon>rosids</taxon>
        <taxon>malvids</taxon>
        <taxon>Myrtales</taxon>
        <taxon>Myrtaceae</taxon>
        <taxon>Myrtoideae</taxon>
        <taxon>Myrteae</taxon>
        <taxon>Australasian group</taxon>
        <taxon>Rhodamnia</taxon>
    </lineage>
</organism>
<feature type="compositionally biased region" description="Basic residues" evidence="1">
    <location>
        <begin position="1"/>
        <end position="11"/>
    </location>
</feature>
<dbReference type="InterPro" id="IPR019180">
    <property type="entry name" value="Oxidoreductase-like_N"/>
</dbReference>
<dbReference type="PANTHER" id="PTHR21193:SF3">
    <property type="entry name" value="OXIDOREDUCTASE-LIKE DOMAIN-CONTAINING PROTEIN 1"/>
    <property type="match status" value="1"/>
</dbReference>
<dbReference type="PANTHER" id="PTHR21193">
    <property type="entry name" value="OXIDOREDUCTASE-LIKE DOMAIN-CONTAINING PROTEIN 1"/>
    <property type="match status" value="1"/>
</dbReference>
<feature type="domain" description="Oxidoreductase-like" evidence="2">
    <location>
        <begin position="107"/>
        <end position="144"/>
    </location>
</feature>
<dbReference type="OrthoDB" id="1856718at2759"/>
<feature type="region of interest" description="Disordered" evidence="1">
    <location>
        <begin position="68"/>
        <end position="117"/>
    </location>
</feature>
<dbReference type="RefSeq" id="XP_030530904.1">
    <property type="nucleotide sequence ID" value="XM_030675044.2"/>
</dbReference>
<name>A0A8B8P8E6_9MYRT</name>
<evidence type="ECO:0000313" key="3">
    <source>
        <dbReference type="Proteomes" id="UP000827889"/>
    </source>
</evidence>
<evidence type="ECO:0000256" key="1">
    <source>
        <dbReference type="SAM" id="MobiDB-lite"/>
    </source>
</evidence>
<evidence type="ECO:0000259" key="2">
    <source>
        <dbReference type="Pfam" id="PF09791"/>
    </source>
</evidence>
<feature type="region of interest" description="Disordered" evidence="1">
    <location>
        <begin position="1"/>
        <end position="31"/>
    </location>
</feature>
<dbReference type="Pfam" id="PF09791">
    <property type="entry name" value="Oxidored-like"/>
    <property type="match status" value="1"/>
</dbReference>
<dbReference type="KEGG" id="rarg:115741238"/>
<protein>
    <submittedName>
        <fullName evidence="4">Uncharacterized protein LOC115741238</fullName>
    </submittedName>
</protein>
<feature type="compositionally biased region" description="Polar residues" evidence="1">
    <location>
        <begin position="73"/>
        <end position="88"/>
    </location>
</feature>
<dbReference type="InterPro" id="IPR039251">
    <property type="entry name" value="OXLD1"/>
</dbReference>
<sequence>METSLRFHHEHRLPTPTVHAPPRSINRRPLPQGHVDRAMVRADLNMRRACAHLRFAICNRRSRDGRSIFACHTPTSSDRSLRSTTEASANKAVKREEVEDEKRSAPPPPPEMPSPGDCCGSGCVRCVWDVYYEELEAYNHSLRKDEGSGSNSNPS</sequence>
<proteinExistence type="predicted"/>
<gene>
    <name evidence="4" type="primary">LOC115741238</name>
</gene>
<accession>A0A8B8P8E6</accession>
<keyword evidence="3" id="KW-1185">Reference proteome</keyword>
<feature type="compositionally biased region" description="Basic and acidic residues" evidence="1">
    <location>
        <begin position="93"/>
        <end position="104"/>
    </location>
</feature>
<dbReference type="GeneID" id="115741238"/>
<reference evidence="4" key="1">
    <citation type="submission" date="2025-08" db="UniProtKB">
        <authorList>
            <consortium name="RefSeq"/>
        </authorList>
    </citation>
    <scope>IDENTIFICATION</scope>
    <source>
        <tissue evidence="4">Leaf</tissue>
    </source>
</reference>